<organism evidence="1 2">
    <name type="scientific">Alkalihalophilus pseudofirmus</name>
    <name type="common">Bacillus pseudofirmus</name>
    <dbReference type="NCBI Taxonomy" id="79885"/>
    <lineage>
        <taxon>Bacteria</taxon>
        <taxon>Bacillati</taxon>
        <taxon>Bacillota</taxon>
        <taxon>Bacilli</taxon>
        <taxon>Bacillales</taxon>
        <taxon>Bacillaceae</taxon>
        <taxon>Alkalihalophilus</taxon>
    </lineage>
</organism>
<gene>
    <name evidence="1" type="ORF">RYX45_23510</name>
</gene>
<dbReference type="EC" id="1.1.1.69" evidence="1"/>
<name>A0AAJ2U415_ALKPS</name>
<dbReference type="AlphaFoldDB" id="A0AAJ2U415"/>
<accession>A0AAJ2U415</accession>
<keyword evidence="1" id="KW-0560">Oxidoreductase</keyword>
<evidence type="ECO:0000313" key="2">
    <source>
        <dbReference type="Proteomes" id="UP001285636"/>
    </source>
</evidence>
<dbReference type="Gene3D" id="3.40.50.720">
    <property type="entry name" value="NAD(P)-binding Rossmann-like Domain"/>
    <property type="match status" value="1"/>
</dbReference>
<protein>
    <submittedName>
        <fullName evidence="1">Gluconate 5-dehydrogenase</fullName>
        <ecNumber evidence="1">1.1.1.69</ecNumber>
    </submittedName>
</protein>
<sequence>MHIKDLFDITGKIAIVTGGGRGLGQQIAEGFAEAG</sequence>
<dbReference type="InterPro" id="IPR036291">
    <property type="entry name" value="NAD(P)-bd_dom_sf"/>
</dbReference>
<dbReference type="GO" id="GO:0008874">
    <property type="term" value="F:gluconate 5-dehydrogenase activity"/>
    <property type="evidence" value="ECO:0007669"/>
    <property type="project" value="UniProtKB-EC"/>
</dbReference>
<evidence type="ECO:0000313" key="1">
    <source>
        <dbReference type="EMBL" id="MDV2888134.1"/>
    </source>
</evidence>
<reference evidence="1" key="1">
    <citation type="submission" date="2023-10" db="EMBL/GenBank/DDBJ databases">
        <title>Screening of Alkalihalophilus pseudofirmusBZ-TG-HK211 and Its Alleviation of Salt Stress on Rapeseed Growth.</title>
        <authorList>
            <person name="Zhao B."/>
            <person name="Guo T."/>
        </authorList>
    </citation>
    <scope>NUCLEOTIDE SEQUENCE</scope>
    <source>
        <strain evidence="1">BZ-TG-HK211</strain>
    </source>
</reference>
<dbReference type="Proteomes" id="UP001285636">
    <property type="component" value="Unassembled WGS sequence"/>
</dbReference>
<dbReference type="SUPFAM" id="SSF51735">
    <property type="entry name" value="NAD(P)-binding Rossmann-fold domains"/>
    <property type="match status" value="1"/>
</dbReference>
<dbReference type="EMBL" id="JAWJAY010000980">
    <property type="protein sequence ID" value="MDV2888134.1"/>
    <property type="molecule type" value="Genomic_DNA"/>
</dbReference>
<proteinExistence type="predicted"/>
<feature type="non-terminal residue" evidence="1">
    <location>
        <position position="35"/>
    </location>
</feature>
<comment type="caution">
    <text evidence="1">The sequence shown here is derived from an EMBL/GenBank/DDBJ whole genome shotgun (WGS) entry which is preliminary data.</text>
</comment>